<evidence type="ECO:0000313" key="2">
    <source>
        <dbReference type="EMBL" id="VEL27156.1"/>
    </source>
</evidence>
<proteinExistence type="predicted"/>
<name>A0A448X3U3_9PLAT</name>
<sequence length="157" mass="18047">MEVQLNLDYRRIWDKESITRLEIIGSSGSNDEAEVSLSQEPSYNDNTTEEARSIETQILHAEPRQQDVKKGLALFVSRAIPLEKIFYHESVSNEDYEDAIHANSDSRIRVSLPSLMTTKDKRSHSLKRQEETVFVQDYASNLLIKAHNQFDEVGLNH</sequence>
<organism evidence="2 3">
    <name type="scientific">Protopolystoma xenopodis</name>
    <dbReference type="NCBI Taxonomy" id="117903"/>
    <lineage>
        <taxon>Eukaryota</taxon>
        <taxon>Metazoa</taxon>
        <taxon>Spiralia</taxon>
        <taxon>Lophotrochozoa</taxon>
        <taxon>Platyhelminthes</taxon>
        <taxon>Monogenea</taxon>
        <taxon>Polyopisthocotylea</taxon>
        <taxon>Polystomatidea</taxon>
        <taxon>Polystomatidae</taxon>
        <taxon>Protopolystoma</taxon>
    </lineage>
</organism>
<dbReference type="AlphaFoldDB" id="A0A448X3U3"/>
<evidence type="ECO:0000313" key="3">
    <source>
        <dbReference type="Proteomes" id="UP000784294"/>
    </source>
</evidence>
<reference evidence="2" key="1">
    <citation type="submission" date="2018-11" db="EMBL/GenBank/DDBJ databases">
        <authorList>
            <consortium name="Pathogen Informatics"/>
        </authorList>
    </citation>
    <scope>NUCLEOTIDE SEQUENCE</scope>
</reference>
<gene>
    <name evidence="2" type="ORF">PXEA_LOCUS20596</name>
</gene>
<keyword evidence="3" id="KW-1185">Reference proteome</keyword>
<comment type="caution">
    <text evidence="2">The sequence shown here is derived from an EMBL/GenBank/DDBJ whole genome shotgun (WGS) entry which is preliminary data.</text>
</comment>
<feature type="region of interest" description="Disordered" evidence="1">
    <location>
        <begin position="29"/>
        <end position="49"/>
    </location>
</feature>
<protein>
    <submittedName>
        <fullName evidence="2">Uncharacterized protein</fullName>
    </submittedName>
</protein>
<feature type="compositionally biased region" description="Polar residues" evidence="1">
    <location>
        <begin position="29"/>
        <end position="46"/>
    </location>
</feature>
<accession>A0A448X3U3</accession>
<dbReference type="Proteomes" id="UP000784294">
    <property type="component" value="Unassembled WGS sequence"/>
</dbReference>
<dbReference type="EMBL" id="CAAALY010085266">
    <property type="protein sequence ID" value="VEL27156.1"/>
    <property type="molecule type" value="Genomic_DNA"/>
</dbReference>
<evidence type="ECO:0000256" key="1">
    <source>
        <dbReference type="SAM" id="MobiDB-lite"/>
    </source>
</evidence>